<dbReference type="Gene3D" id="1.20.1250.20">
    <property type="entry name" value="MFS general substrate transporter like domains"/>
    <property type="match status" value="1"/>
</dbReference>
<dbReference type="GO" id="GO:0016020">
    <property type="term" value="C:membrane"/>
    <property type="evidence" value="ECO:0007669"/>
    <property type="project" value="UniProtKB-SubCell"/>
</dbReference>
<organism evidence="11 12">
    <name type="scientific">Vanrija pseudolonga</name>
    <dbReference type="NCBI Taxonomy" id="143232"/>
    <lineage>
        <taxon>Eukaryota</taxon>
        <taxon>Fungi</taxon>
        <taxon>Dikarya</taxon>
        <taxon>Basidiomycota</taxon>
        <taxon>Agaricomycotina</taxon>
        <taxon>Tremellomycetes</taxon>
        <taxon>Trichosporonales</taxon>
        <taxon>Trichosporonaceae</taxon>
        <taxon>Vanrija</taxon>
    </lineage>
</organism>
<feature type="transmembrane region" description="Helical" evidence="9">
    <location>
        <begin position="383"/>
        <end position="404"/>
    </location>
</feature>
<evidence type="ECO:0000256" key="8">
    <source>
        <dbReference type="RuleBase" id="RU003346"/>
    </source>
</evidence>
<dbReference type="Pfam" id="PF00083">
    <property type="entry name" value="Sugar_tr"/>
    <property type="match status" value="1"/>
</dbReference>
<keyword evidence="12" id="KW-1185">Reference proteome</keyword>
<protein>
    <submittedName>
        <fullName evidence="11">Hexose transporter 2</fullName>
    </submittedName>
</protein>
<feature type="transmembrane region" description="Helical" evidence="9">
    <location>
        <begin position="194"/>
        <end position="213"/>
    </location>
</feature>
<comment type="similarity">
    <text evidence="2 8">Belongs to the major facilitator superfamily. Sugar transporter (TC 2.A.1.1) family.</text>
</comment>
<feature type="transmembrane region" description="Helical" evidence="9">
    <location>
        <begin position="136"/>
        <end position="157"/>
    </location>
</feature>
<feature type="domain" description="Major facilitator superfamily (MFS) profile" evidence="10">
    <location>
        <begin position="63"/>
        <end position="499"/>
    </location>
</feature>
<dbReference type="InterPro" id="IPR020846">
    <property type="entry name" value="MFS_dom"/>
</dbReference>
<proteinExistence type="inferred from homology"/>
<reference evidence="11" key="1">
    <citation type="submission" date="2023-10" db="EMBL/GenBank/DDBJ databases">
        <authorList>
            <person name="Noh H."/>
        </authorList>
    </citation>
    <scope>NUCLEOTIDE SEQUENCE</scope>
    <source>
        <strain evidence="11">DUCC4014</strain>
    </source>
</reference>
<evidence type="ECO:0000256" key="1">
    <source>
        <dbReference type="ARBA" id="ARBA00004141"/>
    </source>
</evidence>
<feature type="transmembrane region" description="Helical" evidence="9">
    <location>
        <begin position="477"/>
        <end position="495"/>
    </location>
</feature>
<evidence type="ECO:0000256" key="4">
    <source>
        <dbReference type="ARBA" id="ARBA00022692"/>
    </source>
</evidence>
<dbReference type="InterPro" id="IPR036259">
    <property type="entry name" value="MFS_trans_sf"/>
</dbReference>
<dbReference type="Proteomes" id="UP000827549">
    <property type="component" value="Chromosome 7"/>
</dbReference>
<comment type="catalytic activity">
    <reaction evidence="7">
        <text>myo-inositol(out) + H(+)(out) = myo-inositol(in) + H(+)(in)</text>
        <dbReference type="Rhea" id="RHEA:60364"/>
        <dbReference type="ChEBI" id="CHEBI:15378"/>
        <dbReference type="ChEBI" id="CHEBI:17268"/>
    </reaction>
</comment>
<feature type="transmembrane region" description="Helical" evidence="9">
    <location>
        <begin position="233"/>
        <end position="254"/>
    </location>
</feature>
<keyword evidence="3 8" id="KW-0813">Transport</keyword>
<dbReference type="InterPro" id="IPR005829">
    <property type="entry name" value="Sugar_transporter_CS"/>
</dbReference>
<feature type="transmembrane region" description="Helical" evidence="9">
    <location>
        <begin position="410"/>
        <end position="434"/>
    </location>
</feature>
<dbReference type="GO" id="GO:0005351">
    <property type="term" value="F:carbohydrate:proton symporter activity"/>
    <property type="evidence" value="ECO:0007669"/>
    <property type="project" value="TreeGrafter"/>
</dbReference>
<dbReference type="InterPro" id="IPR005828">
    <property type="entry name" value="MFS_sugar_transport-like"/>
</dbReference>
<dbReference type="InterPro" id="IPR003663">
    <property type="entry name" value="Sugar/inositol_transpt"/>
</dbReference>
<evidence type="ECO:0000313" key="11">
    <source>
        <dbReference type="EMBL" id="WOO86296.1"/>
    </source>
</evidence>
<keyword evidence="4 9" id="KW-0812">Transmembrane</keyword>
<dbReference type="GeneID" id="87812938"/>
<feature type="transmembrane region" description="Helical" evidence="9">
    <location>
        <begin position="163"/>
        <end position="182"/>
    </location>
</feature>
<keyword evidence="5 9" id="KW-1133">Transmembrane helix</keyword>
<dbReference type="NCBIfam" id="TIGR00879">
    <property type="entry name" value="SP"/>
    <property type="match status" value="1"/>
</dbReference>
<sequence>MSQVTPADEKANTAHVESVATPREDDGVIIQKATQYHDAQLKSDHDMLGTWDAVKKFRRVTLICAIAGFAAATDGYQHQMVASIVANKGFIRQFAAAGQAKINPSWVSSFGGIYSAGQVIGQFSIQFVADGFGRKMAMYTFIVGLIIAAIVECVSTVWWHWTIAKLIGGIAVGSVQATLPVYINELAPAQIRGFLVVTYSMWFSFGTLCASLALKARADTNPMDWKTMIYSQFGMIGLGFLLVVFLPESPWWLVRKGKVERARAMLEKNFKGVAGYDVDAEVSIIAATIKVQHQWDVAAKAEGPFAMLQGLNLKRFLIGSWPKVLQQFVGLAIFGSYSAYFFQLAGNKDPFLVTVIMGCLSIAAVFIDSLLVDKIGRRRMTLIGFTGACTGMVLMAIVGCLDYARPSLGALLVFAGCLANFFNTFQSSTSYAYLTEMPELRFKARATGWGLAYCNLYAILINFTVPLMIQAWKVKSAFFFVCLGIPGTVVAYFIMPESMGRSPAEIQEMFVDRVPLRKWKGYKTDVEKDLEARMGQGEE</sequence>
<dbReference type="PROSITE" id="PS00217">
    <property type="entry name" value="SUGAR_TRANSPORT_2"/>
    <property type="match status" value="1"/>
</dbReference>
<evidence type="ECO:0000259" key="10">
    <source>
        <dbReference type="PROSITE" id="PS50850"/>
    </source>
</evidence>
<evidence type="ECO:0000256" key="3">
    <source>
        <dbReference type="ARBA" id="ARBA00022448"/>
    </source>
</evidence>
<feature type="transmembrane region" description="Helical" evidence="9">
    <location>
        <begin position="324"/>
        <end position="345"/>
    </location>
</feature>
<dbReference type="SUPFAM" id="SSF103473">
    <property type="entry name" value="MFS general substrate transporter"/>
    <property type="match status" value="1"/>
</dbReference>
<keyword evidence="6 9" id="KW-0472">Membrane</keyword>
<evidence type="ECO:0000256" key="2">
    <source>
        <dbReference type="ARBA" id="ARBA00010992"/>
    </source>
</evidence>
<dbReference type="RefSeq" id="XP_062632322.1">
    <property type="nucleotide sequence ID" value="XM_062776338.1"/>
</dbReference>
<accession>A0AAF0YKW5</accession>
<evidence type="ECO:0000313" key="12">
    <source>
        <dbReference type="Proteomes" id="UP000827549"/>
    </source>
</evidence>
<dbReference type="InterPro" id="IPR050360">
    <property type="entry name" value="MFS_Sugar_Transporters"/>
</dbReference>
<comment type="subcellular location">
    <subcellularLocation>
        <location evidence="1">Membrane</location>
        <topology evidence="1">Multi-pass membrane protein</topology>
    </subcellularLocation>
</comment>
<evidence type="ECO:0000256" key="6">
    <source>
        <dbReference type="ARBA" id="ARBA00023136"/>
    </source>
</evidence>
<dbReference type="PROSITE" id="PS50850">
    <property type="entry name" value="MFS"/>
    <property type="match status" value="1"/>
</dbReference>
<name>A0AAF0YKW5_9TREE</name>
<feature type="transmembrane region" description="Helical" evidence="9">
    <location>
        <begin position="351"/>
        <end position="371"/>
    </location>
</feature>
<gene>
    <name evidence="11" type="primary">KHT2</name>
    <name evidence="11" type="ORF">LOC62_07G009777</name>
</gene>
<evidence type="ECO:0000256" key="9">
    <source>
        <dbReference type="SAM" id="Phobius"/>
    </source>
</evidence>
<evidence type="ECO:0000256" key="5">
    <source>
        <dbReference type="ARBA" id="ARBA00022989"/>
    </source>
</evidence>
<dbReference type="EMBL" id="CP086720">
    <property type="protein sequence ID" value="WOO86296.1"/>
    <property type="molecule type" value="Genomic_DNA"/>
</dbReference>
<evidence type="ECO:0000256" key="7">
    <source>
        <dbReference type="ARBA" id="ARBA00049119"/>
    </source>
</evidence>
<dbReference type="PANTHER" id="PTHR48022:SF68">
    <property type="entry name" value="MAJOR FACILITATOR SUPERFAMILY (MFS) PROFILE DOMAIN-CONTAINING PROTEIN-RELATED"/>
    <property type="match status" value="1"/>
</dbReference>
<dbReference type="AlphaFoldDB" id="A0AAF0YKW5"/>
<feature type="transmembrane region" description="Helical" evidence="9">
    <location>
        <begin position="446"/>
        <end position="465"/>
    </location>
</feature>
<dbReference type="PANTHER" id="PTHR48022">
    <property type="entry name" value="PLASTIDIC GLUCOSE TRANSPORTER 4"/>
    <property type="match status" value="1"/>
</dbReference>